<protein>
    <recommendedName>
        <fullName evidence="6">Prefoldin subunit 2</fullName>
    </recommendedName>
</protein>
<dbReference type="Pfam" id="PF01920">
    <property type="entry name" value="Prefoldin_2"/>
    <property type="match status" value="1"/>
</dbReference>
<evidence type="ECO:0008006" key="6">
    <source>
        <dbReference type="Google" id="ProtNLM"/>
    </source>
</evidence>
<evidence type="ECO:0000256" key="3">
    <source>
        <dbReference type="SAM" id="MobiDB-lite"/>
    </source>
</evidence>
<organism evidence="4 5">
    <name type="scientific">Prorocentrum cordatum</name>
    <dbReference type="NCBI Taxonomy" id="2364126"/>
    <lineage>
        <taxon>Eukaryota</taxon>
        <taxon>Sar</taxon>
        <taxon>Alveolata</taxon>
        <taxon>Dinophyceae</taxon>
        <taxon>Prorocentrales</taxon>
        <taxon>Prorocentraceae</taxon>
        <taxon>Prorocentrum</taxon>
    </lineage>
</organism>
<dbReference type="PANTHER" id="PTHR13303">
    <property type="entry name" value="PREFOLDIN SUBUNIT 2"/>
    <property type="match status" value="1"/>
</dbReference>
<feature type="region of interest" description="Disordered" evidence="3">
    <location>
        <begin position="55"/>
        <end position="77"/>
    </location>
</feature>
<evidence type="ECO:0000313" key="5">
    <source>
        <dbReference type="Proteomes" id="UP001189429"/>
    </source>
</evidence>
<dbReference type="SUPFAM" id="SSF46579">
    <property type="entry name" value="Prefoldin"/>
    <property type="match status" value="1"/>
</dbReference>
<dbReference type="CDD" id="cd23163">
    <property type="entry name" value="Prefoldin_2"/>
    <property type="match status" value="1"/>
</dbReference>
<evidence type="ECO:0000256" key="1">
    <source>
        <dbReference type="ARBA" id="ARBA00008045"/>
    </source>
</evidence>
<name>A0ABN9QHX3_9DINO</name>
<sequence length="247" mass="27353">MRSTSGTRSSKEGTMSSTTGESHGEFHEQHDGYEVTRGAFLAMLIVQQCAQYLPEGTQGREPDRGAPGRHEVGPGREPLAWPRLAVAGSATFQQIEKECSAFLNKIAELEQEVNEHQLVLKAFEKVEPARRCFRMVGGVLVERTVSEAKPAVEGNMENIKKAVAQLEDQLKKKSKQRSEFVDGEVRPEPAGPPARRAGGGSREVWGRQRPGVRRGGGPRPALLGVLGRRARTAAVTRRRHQHERRHR</sequence>
<feature type="compositionally biased region" description="Polar residues" evidence="3">
    <location>
        <begin position="1"/>
        <end position="21"/>
    </location>
</feature>
<gene>
    <name evidence="4" type="ORF">PCOR1329_LOCUS11201</name>
</gene>
<dbReference type="EMBL" id="CAUYUJ010003224">
    <property type="protein sequence ID" value="CAK0804382.1"/>
    <property type="molecule type" value="Genomic_DNA"/>
</dbReference>
<feature type="compositionally biased region" description="Basic and acidic residues" evidence="3">
    <location>
        <begin position="169"/>
        <end position="187"/>
    </location>
</feature>
<dbReference type="Proteomes" id="UP001189429">
    <property type="component" value="Unassembled WGS sequence"/>
</dbReference>
<dbReference type="InterPro" id="IPR027235">
    <property type="entry name" value="PFD2"/>
</dbReference>
<dbReference type="InterPro" id="IPR009053">
    <property type="entry name" value="Prefoldin"/>
</dbReference>
<accession>A0ABN9QHX3</accession>
<proteinExistence type="inferred from homology"/>
<feature type="compositionally biased region" description="Basic residues" evidence="3">
    <location>
        <begin position="228"/>
        <end position="247"/>
    </location>
</feature>
<keyword evidence="5" id="KW-1185">Reference proteome</keyword>
<reference evidence="4" key="1">
    <citation type="submission" date="2023-10" db="EMBL/GenBank/DDBJ databases">
        <authorList>
            <person name="Chen Y."/>
            <person name="Shah S."/>
            <person name="Dougan E. K."/>
            <person name="Thang M."/>
            <person name="Chan C."/>
        </authorList>
    </citation>
    <scope>NUCLEOTIDE SEQUENCE [LARGE SCALE GENOMIC DNA]</scope>
</reference>
<feature type="region of interest" description="Disordered" evidence="3">
    <location>
        <begin position="169"/>
        <end position="247"/>
    </location>
</feature>
<feature type="region of interest" description="Disordered" evidence="3">
    <location>
        <begin position="1"/>
        <end position="29"/>
    </location>
</feature>
<comment type="caution">
    <text evidence="4">The sequence shown here is derived from an EMBL/GenBank/DDBJ whole genome shotgun (WGS) entry which is preliminary data.</text>
</comment>
<evidence type="ECO:0000256" key="2">
    <source>
        <dbReference type="ARBA" id="ARBA00023186"/>
    </source>
</evidence>
<keyword evidence="2" id="KW-0143">Chaperone</keyword>
<comment type="similarity">
    <text evidence="1">Belongs to the prefoldin subunit beta family.</text>
</comment>
<evidence type="ECO:0000313" key="4">
    <source>
        <dbReference type="EMBL" id="CAK0804382.1"/>
    </source>
</evidence>
<dbReference type="InterPro" id="IPR002777">
    <property type="entry name" value="PFD_beta-like"/>
</dbReference>
<feature type="compositionally biased region" description="Basic and acidic residues" evidence="3">
    <location>
        <begin position="58"/>
        <end position="74"/>
    </location>
</feature>
<dbReference type="Gene3D" id="1.10.287.370">
    <property type="match status" value="1"/>
</dbReference>